<dbReference type="EMBL" id="FUYS01000008">
    <property type="protein sequence ID" value="SKB77427.1"/>
    <property type="molecule type" value="Genomic_DNA"/>
</dbReference>
<dbReference type="GO" id="GO:0009306">
    <property type="term" value="P:protein secretion"/>
    <property type="evidence" value="ECO:0007669"/>
    <property type="project" value="InterPro"/>
</dbReference>
<evidence type="ECO:0000256" key="2">
    <source>
        <dbReference type="ARBA" id="ARBA00022692"/>
    </source>
</evidence>
<evidence type="ECO:0000313" key="6">
    <source>
        <dbReference type="EMBL" id="SKB77427.1"/>
    </source>
</evidence>
<dbReference type="Proteomes" id="UP000190541">
    <property type="component" value="Unassembled WGS sequence"/>
</dbReference>
<protein>
    <recommendedName>
        <fullName evidence="5">Translocation and assembly module TamB C-terminal domain-containing protein</fullName>
    </recommendedName>
</protein>
<comment type="subcellular location">
    <subcellularLocation>
        <location evidence="1">Membrane</location>
        <topology evidence="1">Single-pass membrane protein</topology>
    </subcellularLocation>
</comment>
<evidence type="ECO:0000256" key="4">
    <source>
        <dbReference type="ARBA" id="ARBA00023136"/>
    </source>
</evidence>
<keyword evidence="3" id="KW-1133">Transmembrane helix</keyword>
<reference evidence="6 7" key="1">
    <citation type="submission" date="2017-02" db="EMBL/GenBank/DDBJ databases">
        <authorList>
            <person name="Peterson S.W."/>
        </authorList>
    </citation>
    <scope>NUCLEOTIDE SEQUENCE [LARGE SCALE GENOMIC DNA]</scope>
    <source>
        <strain evidence="6 7">DSM 22899</strain>
    </source>
</reference>
<name>A0A1T5E0B1_9SPHI</name>
<dbReference type="PANTHER" id="PTHR36985">
    <property type="entry name" value="TRANSLOCATION AND ASSEMBLY MODULE SUBUNIT TAMB"/>
    <property type="match status" value="1"/>
</dbReference>
<evidence type="ECO:0000313" key="7">
    <source>
        <dbReference type="Proteomes" id="UP000190541"/>
    </source>
</evidence>
<dbReference type="RefSeq" id="WP_079717725.1">
    <property type="nucleotide sequence ID" value="NZ_FUYS01000008.1"/>
</dbReference>
<evidence type="ECO:0000259" key="5">
    <source>
        <dbReference type="Pfam" id="PF04357"/>
    </source>
</evidence>
<dbReference type="STRING" id="623280.SAMN05660226_03063"/>
<proteinExistence type="predicted"/>
<dbReference type="InterPro" id="IPR007452">
    <property type="entry name" value="TamB_C"/>
</dbReference>
<dbReference type="OrthoDB" id="9811276at2"/>
<keyword evidence="7" id="KW-1185">Reference proteome</keyword>
<feature type="domain" description="Translocation and assembly module TamB C-terminal" evidence="5">
    <location>
        <begin position="1019"/>
        <end position="1440"/>
    </location>
</feature>
<dbReference type="PANTHER" id="PTHR36985:SF1">
    <property type="entry name" value="TRANSLOCATION AND ASSEMBLY MODULE SUBUNIT TAMB"/>
    <property type="match status" value="1"/>
</dbReference>
<keyword evidence="4" id="KW-0472">Membrane</keyword>
<evidence type="ECO:0000256" key="1">
    <source>
        <dbReference type="ARBA" id="ARBA00004167"/>
    </source>
</evidence>
<sequence>MDTFKRNKNIKKVLKITLWTLAGLLLLLAGLTYSLRYPAVQTYFAKKAAAYLSRELHTTVSLEGLYFRPFSSLVLNGLFVADTTGDTLLYSRQLTAAVDLWTLREGRVVVKHAKLADGGLYLKRSANGSNLSFILDYFRPTAPSQSSKRHISLEIRSVDLSNITLEYTDLEDRSAVSGINFKDIQLTALKGNFSEIDFTNHLFKSTIKNLSFREKSGFVLREMNAKAVVDTSSIELQELYVETNRSRLRDYLRLEYDDFSAFNNFVHDVTVELNLDRSQLHSEDIAFFAPNVATTRFDVALSGTFKGQVASFVARRVAMQLGSNTQLQGDVTVAGLPDISQTVFAMQIRRLVTSSQEIESLVPQLSGMPELVLPALFDPMETIVYQGTLKGFYYDFVADGTVETALGSITADINLDIRDGGRYQGKLSSENFNVGVLFPGMQLGHTGFDVTIAGTGLVIDEMDSRAAGYISHLDFKGYRYSHIDAKGALAKMRFIGNAAINDPNLQLTVDSDISFSPQQPEYGFNAHVRYAHLRNIHWYENDPVTVKEADLTTQLTGNTLNTLQGAVAMHNVSFQVGDDTHTVDSLVLTAAGLGAGRTFQLRSTIADAALTGTVDLNTLADDFKANAMRYVPALGWDVGATGKQAFDFNVTLKDVAPVAALFVPKLTLSDEVSMTARFSTTDTSTYVNLLIPQLSYGNISLKRLIIDESTREGMLRLLVTADRLSLTDSLYVDNVNLANVIANDSLLFNLKLADVTAHNQLDLNGLVNFERNVPLRMQLLPSALVLNKEPWRLDEKALFYLNEGKVTVHGLEISNDNQVVQLDGTISSAPSDNALLTFENFDLKTLNSLTLPSGIELEGILNGRMDVSSVLKNPYALADMEARSVHFNRTALGDVLLQADFDRTTELVNVRLEVVNGQVNTLSATGTYNAAAATDKLNVKATLNQSELVVFQPFLSNLVSDISGTVSANLRISGSVLAPQINGTCYLHHAGFTVNYLKTPYRINDEVSLSNSTIMFNDLEITDPGNNKAIANGKVDMSNPQVPDIDVAVDATNFLLLNTTFRDNSLYYGTAYGTGRFTFNGPTNAITINVQARTNDKTSLHIPLNAVGTVSDNDFIRFVSHDTSGTQRPQSRLFKGLSMNMDLQITPEAEASLYTDLGELSGRGEGLLSLRISSLGDFEMFGDYSINTGKFTFVAQDFINKIFDINQGGTIRWTGQPADATISLSAVYGHRTSLAPLYNAAGRETVEQRVLAQAVMNLNGNLMRPDITFALNFPNDPYVKDELQSYLSDINNINQQALSLIVRRSFAPGSATDFSRELNNTLLSAGTELAFNQLNNLIAQSLNLNFVDLNIRSLNDASASFRFFNDRLIFTGGVTDRRNLNDLNVFSDRVVTDAELLYLIRKDGRLVLRGSNRLNSRNFLPLTMNENYVSALGLVYRQEFYTFQEYFRRLFAIRRKTVKEEADAQ</sequence>
<dbReference type="GO" id="GO:0005886">
    <property type="term" value="C:plasma membrane"/>
    <property type="evidence" value="ECO:0007669"/>
    <property type="project" value="InterPro"/>
</dbReference>
<keyword evidence="2" id="KW-0812">Transmembrane</keyword>
<accession>A0A1T5E0B1</accession>
<gene>
    <name evidence="6" type="ORF">SAMN05660226_03063</name>
</gene>
<dbReference type="Pfam" id="PF04357">
    <property type="entry name" value="TamB"/>
    <property type="match status" value="1"/>
</dbReference>
<evidence type="ECO:0000256" key="3">
    <source>
        <dbReference type="ARBA" id="ARBA00022989"/>
    </source>
</evidence>
<organism evidence="6 7">
    <name type="scientific">Parapedobacter luteus</name>
    <dbReference type="NCBI Taxonomy" id="623280"/>
    <lineage>
        <taxon>Bacteria</taxon>
        <taxon>Pseudomonadati</taxon>
        <taxon>Bacteroidota</taxon>
        <taxon>Sphingobacteriia</taxon>
        <taxon>Sphingobacteriales</taxon>
        <taxon>Sphingobacteriaceae</taxon>
        <taxon>Parapedobacter</taxon>
    </lineage>
</organism>